<evidence type="ECO:0008006" key="4">
    <source>
        <dbReference type="Google" id="ProtNLM"/>
    </source>
</evidence>
<sequence length="230" mass="25906">MARRMASDLARHGHRTRRGRGRRERMVFSPQAHCIMSTTVDAGLRRLHELAWRPGAWMHEAWWSRLSLDGWRASYLARPACRPSIDRLIVRQRAFPSQPLPASLYGSDQLLIALERRLPALVTALGVVTLGCVDHLLLKSHREALANYLDLKSCDQLLALHDSWDTGAACLPPNELADIAFLAGARWWHRDAQRSVCARLLATLLPPDDDSPCVNEGCAVEHLVKLSRFL</sequence>
<accession>A0A2T3XQ23</accession>
<feature type="region of interest" description="Disordered" evidence="1">
    <location>
        <begin position="1"/>
        <end position="23"/>
    </location>
</feature>
<protein>
    <recommendedName>
        <fullName evidence="4">Type III secretion protein</fullName>
    </recommendedName>
</protein>
<reference evidence="2 3" key="1">
    <citation type="submission" date="2018-03" db="EMBL/GenBank/DDBJ databases">
        <title>Whole genome analyses suggest that Burkholderia sensu lato contains two further novel genera in the rhizoxinica-symbiotica group Mycetohabitans gen. nov., and Trinickia gen. nov.: implications for the evolution of diazotrophy and nodulation in the Burkholderiaceae.</title>
        <authorList>
            <person name="Estrada De Los Santos P."/>
            <person name="Palmer M."/>
            <person name="Chavez-Ramirez B."/>
            <person name="Steenkamp E.T."/>
            <person name="Hirsch A.M."/>
            <person name="Manyaka P."/>
            <person name="Maluk M."/>
            <person name="Lafos M."/>
            <person name="Crook M."/>
            <person name="Gross E."/>
            <person name="Simon M.F."/>
            <person name="Bueno Dos Reis Junior F."/>
            <person name="Poole P.S."/>
            <person name="Venter S.N."/>
            <person name="James E.K."/>
        </authorList>
    </citation>
    <scope>NUCLEOTIDE SEQUENCE [LARGE SCALE GENOMIC DNA]</scope>
    <source>
        <strain evidence="2 3">JPY-366</strain>
    </source>
</reference>
<proteinExistence type="predicted"/>
<evidence type="ECO:0000313" key="3">
    <source>
        <dbReference type="Proteomes" id="UP000240638"/>
    </source>
</evidence>
<evidence type="ECO:0000256" key="1">
    <source>
        <dbReference type="SAM" id="MobiDB-lite"/>
    </source>
</evidence>
<organism evidence="2 3">
    <name type="scientific">Trinickia symbiotica</name>
    <dbReference type="NCBI Taxonomy" id="863227"/>
    <lineage>
        <taxon>Bacteria</taxon>
        <taxon>Pseudomonadati</taxon>
        <taxon>Pseudomonadota</taxon>
        <taxon>Betaproteobacteria</taxon>
        <taxon>Burkholderiales</taxon>
        <taxon>Burkholderiaceae</taxon>
        <taxon>Trinickia</taxon>
    </lineage>
</organism>
<dbReference type="Pfam" id="PF13327">
    <property type="entry name" value="T3SS_LEE_assoc"/>
    <property type="match status" value="1"/>
</dbReference>
<dbReference type="InterPro" id="IPR025292">
    <property type="entry name" value="T3SS_LEE_assoc"/>
</dbReference>
<name>A0A2T3XQ23_9BURK</name>
<dbReference type="EMBL" id="PYUC01000011">
    <property type="protein sequence ID" value="PTB18608.1"/>
    <property type="molecule type" value="Genomic_DNA"/>
</dbReference>
<feature type="compositionally biased region" description="Basic and acidic residues" evidence="1">
    <location>
        <begin position="1"/>
        <end position="11"/>
    </location>
</feature>
<gene>
    <name evidence="2" type="ORF">C9I57_21565</name>
</gene>
<evidence type="ECO:0000313" key="2">
    <source>
        <dbReference type="EMBL" id="PTB18608.1"/>
    </source>
</evidence>
<feature type="compositionally biased region" description="Basic residues" evidence="1">
    <location>
        <begin position="12"/>
        <end position="23"/>
    </location>
</feature>
<dbReference type="AlphaFoldDB" id="A0A2T3XQ23"/>
<comment type="caution">
    <text evidence="2">The sequence shown here is derived from an EMBL/GenBank/DDBJ whole genome shotgun (WGS) entry which is preliminary data.</text>
</comment>
<dbReference type="Proteomes" id="UP000240638">
    <property type="component" value="Unassembled WGS sequence"/>
</dbReference>